<feature type="binding site" evidence="5">
    <location>
        <begin position="187"/>
        <end position="190"/>
    </location>
    <ligand>
        <name>substrate</name>
    </ligand>
</feature>
<dbReference type="InterPro" id="IPR050320">
    <property type="entry name" value="N5-glutamine_MTase"/>
</dbReference>
<dbReference type="EC" id="2.1.1.297" evidence="5"/>
<dbReference type="PANTHER" id="PTHR18895:SF74">
    <property type="entry name" value="MTRF1L RELEASE FACTOR GLUTAMINE METHYLTRANSFERASE"/>
    <property type="match status" value="1"/>
</dbReference>
<dbReference type="InterPro" id="IPR002052">
    <property type="entry name" value="DNA_methylase_N6_adenine_CS"/>
</dbReference>
<organism evidence="8 9">
    <name type="scientific">Lutibacter maritimus</name>
    <dbReference type="NCBI Taxonomy" id="593133"/>
    <lineage>
        <taxon>Bacteria</taxon>
        <taxon>Pseudomonadati</taxon>
        <taxon>Bacteroidota</taxon>
        <taxon>Flavobacteriia</taxon>
        <taxon>Flavobacteriales</taxon>
        <taxon>Flavobacteriaceae</taxon>
        <taxon>Lutibacter</taxon>
    </lineage>
</organism>
<dbReference type="RefSeq" id="WP_090229005.1">
    <property type="nucleotide sequence ID" value="NZ_FOZP01000008.1"/>
</dbReference>
<feature type="binding site" evidence="5">
    <location>
        <begin position="121"/>
        <end position="125"/>
    </location>
    <ligand>
        <name>S-adenosyl-L-methionine</name>
        <dbReference type="ChEBI" id="CHEBI:59789"/>
    </ligand>
</feature>
<dbReference type="Gene3D" id="3.40.50.150">
    <property type="entry name" value="Vaccinia Virus protein VP39"/>
    <property type="match status" value="1"/>
</dbReference>
<keyword evidence="1 5" id="KW-0489">Methyltransferase</keyword>
<evidence type="ECO:0000256" key="4">
    <source>
        <dbReference type="ARBA" id="ARBA00048391"/>
    </source>
</evidence>
<dbReference type="HAMAP" id="MF_02126">
    <property type="entry name" value="RF_methyltr_PrmC"/>
    <property type="match status" value="1"/>
</dbReference>
<keyword evidence="9" id="KW-1185">Reference proteome</keyword>
<dbReference type="PANTHER" id="PTHR18895">
    <property type="entry name" value="HEMK METHYLTRANSFERASE"/>
    <property type="match status" value="1"/>
</dbReference>
<evidence type="ECO:0000313" key="8">
    <source>
        <dbReference type="EMBL" id="SFS74819.1"/>
    </source>
</evidence>
<dbReference type="SUPFAM" id="SSF53335">
    <property type="entry name" value="S-adenosyl-L-methionine-dependent methyltransferases"/>
    <property type="match status" value="1"/>
</dbReference>
<reference evidence="9" key="1">
    <citation type="submission" date="2016-10" db="EMBL/GenBank/DDBJ databases">
        <authorList>
            <person name="Varghese N."/>
            <person name="Submissions S."/>
        </authorList>
    </citation>
    <scope>NUCLEOTIDE SEQUENCE [LARGE SCALE GENOMIC DNA]</scope>
    <source>
        <strain evidence="9">DSM 24450</strain>
    </source>
</reference>
<dbReference type="InterPro" id="IPR029063">
    <property type="entry name" value="SAM-dependent_MTases_sf"/>
</dbReference>
<feature type="domain" description="Release factor glutamine methyltransferase N-terminal" evidence="7">
    <location>
        <begin position="29"/>
        <end position="76"/>
    </location>
</feature>
<dbReference type="NCBIfam" id="TIGR00536">
    <property type="entry name" value="hemK_fam"/>
    <property type="match status" value="1"/>
</dbReference>
<dbReference type="InterPro" id="IPR004556">
    <property type="entry name" value="HemK-like"/>
</dbReference>
<dbReference type="GO" id="GO:0003676">
    <property type="term" value="F:nucleic acid binding"/>
    <property type="evidence" value="ECO:0007669"/>
    <property type="project" value="InterPro"/>
</dbReference>
<dbReference type="Gene3D" id="1.10.8.10">
    <property type="entry name" value="DNA helicase RuvA subunit, C-terminal domain"/>
    <property type="match status" value="1"/>
</dbReference>
<dbReference type="Proteomes" id="UP000199312">
    <property type="component" value="Unassembled WGS sequence"/>
</dbReference>
<name>A0A1I6SCZ8_9FLAO</name>
<evidence type="ECO:0000259" key="6">
    <source>
        <dbReference type="Pfam" id="PF05175"/>
    </source>
</evidence>
<keyword evidence="2 5" id="KW-0808">Transferase</keyword>
<dbReference type="NCBIfam" id="TIGR03534">
    <property type="entry name" value="RF_mod_PrmC"/>
    <property type="match status" value="1"/>
</dbReference>
<gene>
    <name evidence="5" type="primary">prmC</name>
    <name evidence="8" type="ORF">SAMN04488006_2943</name>
</gene>
<dbReference type="STRING" id="593133.SAMN04488006_2943"/>
<evidence type="ECO:0000256" key="3">
    <source>
        <dbReference type="ARBA" id="ARBA00022691"/>
    </source>
</evidence>
<comment type="caution">
    <text evidence="5">Lacks conserved residue(s) required for the propagation of feature annotation.</text>
</comment>
<dbReference type="Pfam" id="PF17827">
    <property type="entry name" value="PrmC_N"/>
    <property type="match status" value="1"/>
</dbReference>
<dbReference type="OrthoDB" id="9800643at2"/>
<dbReference type="PROSITE" id="PS00092">
    <property type="entry name" value="N6_MTASE"/>
    <property type="match status" value="1"/>
</dbReference>
<sequence length="282" mass="32740">MKLQQFKKQFFSELSELFPETEIQSFFNLLTKFKLHLNRIEVALKPEFEINDEDLIYLQNALSELKKQVPIQYIIGETEFYGITFKVNNSVLIPRPETEELVNWIVNDYKNETELKILDFGTGSGCIAISLAKFFPKAQIYAVDVSNKALEIAKINATNNNVDINFVEANILDIEILEEKYDIIVSNPPYIREKEKELMHQNVINNEPHLALFVKDENPLIFYDKIADLAIHNLTKNGSLYFEINQYLGEKVTNLLQKKGFKNCILKKDFYDVDRMIKATLA</sequence>
<evidence type="ECO:0000313" key="9">
    <source>
        <dbReference type="Proteomes" id="UP000199312"/>
    </source>
</evidence>
<dbReference type="GO" id="GO:0102559">
    <property type="term" value="F:peptide chain release factor N(5)-glutamine methyltransferase activity"/>
    <property type="evidence" value="ECO:0007669"/>
    <property type="project" value="UniProtKB-EC"/>
</dbReference>
<dbReference type="InterPro" id="IPR019874">
    <property type="entry name" value="RF_methyltr_PrmC"/>
</dbReference>
<dbReference type="EMBL" id="FOZP01000008">
    <property type="protein sequence ID" value="SFS74819.1"/>
    <property type="molecule type" value="Genomic_DNA"/>
</dbReference>
<keyword evidence="3 5" id="KW-0949">S-adenosyl-L-methionine</keyword>
<comment type="catalytic activity">
    <reaction evidence="4 5">
        <text>L-glutaminyl-[peptide chain release factor] + S-adenosyl-L-methionine = N(5)-methyl-L-glutaminyl-[peptide chain release factor] + S-adenosyl-L-homocysteine + H(+)</text>
        <dbReference type="Rhea" id="RHEA:42896"/>
        <dbReference type="Rhea" id="RHEA-COMP:10271"/>
        <dbReference type="Rhea" id="RHEA-COMP:10272"/>
        <dbReference type="ChEBI" id="CHEBI:15378"/>
        <dbReference type="ChEBI" id="CHEBI:30011"/>
        <dbReference type="ChEBI" id="CHEBI:57856"/>
        <dbReference type="ChEBI" id="CHEBI:59789"/>
        <dbReference type="ChEBI" id="CHEBI:61891"/>
        <dbReference type="EC" id="2.1.1.297"/>
    </reaction>
</comment>
<accession>A0A1I6SCZ8</accession>
<dbReference type="InterPro" id="IPR040758">
    <property type="entry name" value="PrmC_N"/>
</dbReference>
<evidence type="ECO:0000256" key="5">
    <source>
        <dbReference type="HAMAP-Rule" id="MF_02126"/>
    </source>
</evidence>
<proteinExistence type="inferred from homology"/>
<dbReference type="AlphaFoldDB" id="A0A1I6SCZ8"/>
<dbReference type="Pfam" id="PF05175">
    <property type="entry name" value="MTS"/>
    <property type="match status" value="1"/>
</dbReference>
<dbReference type="GO" id="GO:0032259">
    <property type="term" value="P:methylation"/>
    <property type="evidence" value="ECO:0007669"/>
    <property type="project" value="UniProtKB-KW"/>
</dbReference>
<comment type="function">
    <text evidence="5">Methylates the class 1 translation termination release factors RF1/PrfA and RF2/PrfB on the glutamine residue of the universally conserved GGQ motif.</text>
</comment>
<dbReference type="InterPro" id="IPR007848">
    <property type="entry name" value="Small_mtfrase_dom"/>
</dbReference>
<comment type="similarity">
    <text evidence="5">Belongs to the protein N5-glutamine methyltransferase family. PrmC subfamily.</text>
</comment>
<protein>
    <recommendedName>
        <fullName evidence="5">Release factor glutamine methyltransferase</fullName>
        <shortName evidence="5">RF MTase</shortName>
        <ecNumber evidence="5">2.1.1.297</ecNumber>
    </recommendedName>
    <alternativeName>
        <fullName evidence="5">N5-glutamine methyltransferase PrmC</fullName>
    </alternativeName>
    <alternativeName>
        <fullName evidence="5">Protein-(glutamine-N5) MTase PrmC</fullName>
    </alternativeName>
    <alternativeName>
        <fullName evidence="5">Protein-glutamine N-methyltransferase PrmC</fullName>
    </alternativeName>
</protein>
<evidence type="ECO:0000256" key="1">
    <source>
        <dbReference type="ARBA" id="ARBA00022603"/>
    </source>
</evidence>
<feature type="binding site" evidence="5">
    <location>
        <position position="144"/>
    </location>
    <ligand>
        <name>S-adenosyl-L-methionine</name>
        <dbReference type="ChEBI" id="CHEBI:59789"/>
    </ligand>
</feature>
<feature type="domain" description="Methyltransferase small" evidence="6">
    <location>
        <begin position="109"/>
        <end position="204"/>
    </location>
</feature>
<feature type="binding site" evidence="5">
    <location>
        <position position="187"/>
    </location>
    <ligand>
        <name>S-adenosyl-L-methionine</name>
        <dbReference type="ChEBI" id="CHEBI:59789"/>
    </ligand>
</feature>
<evidence type="ECO:0000256" key="2">
    <source>
        <dbReference type="ARBA" id="ARBA00022679"/>
    </source>
</evidence>
<dbReference type="CDD" id="cd02440">
    <property type="entry name" value="AdoMet_MTases"/>
    <property type="match status" value="1"/>
</dbReference>
<evidence type="ECO:0000259" key="7">
    <source>
        <dbReference type="Pfam" id="PF17827"/>
    </source>
</evidence>